<reference evidence="6" key="3">
    <citation type="submission" date="2025-09" db="UniProtKB">
        <authorList>
            <consortium name="Ensembl"/>
        </authorList>
    </citation>
    <scope>IDENTIFICATION</scope>
</reference>
<reference evidence="6" key="1">
    <citation type="submission" date="2019-05" db="EMBL/GenBank/DDBJ databases">
        <authorList>
            <person name="Zhang S."/>
            <person name="Liu J."/>
        </authorList>
    </citation>
    <scope>NUCLEOTIDE SEQUENCE [LARGE SCALE GENOMIC DNA]</scope>
</reference>
<keyword evidence="4" id="KW-0206">Cytoskeleton</keyword>
<feature type="domain" description="EFHB C-terminal EF-hand" evidence="5">
    <location>
        <begin position="168"/>
        <end position="241"/>
    </location>
</feature>
<keyword evidence="2" id="KW-0963">Cytoplasm</keyword>
<evidence type="ECO:0000313" key="7">
    <source>
        <dbReference type="Proteomes" id="UP000694520"/>
    </source>
</evidence>
<proteinExistence type="predicted"/>
<dbReference type="Ensembl" id="ENSBGRT00000003269.1">
    <property type="protein sequence ID" value="ENSBGRP00000002871.1"/>
    <property type="gene ID" value="ENSBGRG00000001764.1"/>
</dbReference>
<comment type="subcellular location">
    <subcellularLocation>
        <location evidence="1">Cytoplasm</location>
        <location evidence="1">Cytoskeleton</location>
    </subcellularLocation>
</comment>
<sequence>MRAAPQGFLLYADLEGAICRTGRAQRVFLASPNSQCVASPRRDPLQIRLLLPFPGHSPRNSSGRKADCANPAEANVEESEPALLLKPEDIVLKEPGSSEKTLRTLLRPNDKVSNHYKTTSSEISAVVGAVPSTCYPTYGVPTIRSDIPAPLIRRVSDRTSYGEEGNAYSLLHPTIFAQKGVFERDFFKTRSKQEISEILCNIGVKLSEDEFENVWNLASKKHHRGEVCVENIRSVLDELQHADRAKCKAAT</sequence>
<dbReference type="InterPro" id="IPR057428">
    <property type="entry name" value="EFHB_EF-hand_C"/>
</dbReference>
<evidence type="ECO:0000256" key="2">
    <source>
        <dbReference type="ARBA" id="ARBA00022490"/>
    </source>
</evidence>
<dbReference type="PANTHER" id="PTHR12086:SF12">
    <property type="entry name" value="EF-HAND DOMAIN-CONTAINING FAMILY MEMBER B"/>
    <property type="match status" value="1"/>
</dbReference>
<organism evidence="6 7">
    <name type="scientific">Bos mutus grunniens</name>
    <name type="common">Wild yak</name>
    <name type="synonym">Bos grunniens</name>
    <dbReference type="NCBI Taxonomy" id="30521"/>
    <lineage>
        <taxon>Eukaryota</taxon>
        <taxon>Metazoa</taxon>
        <taxon>Chordata</taxon>
        <taxon>Craniata</taxon>
        <taxon>Vertebrata</taxon>
        <taxon>Euteleostomi</taxon>
        <taxon>Mammalia</taxon>
        <taxon>Eutheria</taxon>
        <taxon>Laurasiatheria</taxon>
        <taxon>Artiodactyla</taxon>
        <taxon>Ruminantia</taxon>
        <taxon>Pecora</taxon>
        <taxon>Bovidae</taxon>
        <taxon>Bovinae</taxon>
        <taxon>Bos</taxon>
    </lineage>
</organism>
<name>A0A8C0A2M0_BOSMU</name>
<protein>
    <submittedName>
        <fullName evidence="6">EF-hand domain family member B</fullName>
    </submittedName>
</protein>
<dbReference type="AlphaFoldDB" id="A0A8C0A2M0"/>
<dbReference type="InterPro" id="IPR040193">
    <property type="entry name" value="EFHC1/EFHC2/EFHB"/>
</dbReference>
<gene>
    <name evidence="6" type="primary">EFHB</name>
</gene>
<evidence type="ECO:0000259" key="5">
    <source>
        <dbReference type="Pfam" id="PF25325"/>
    </source>
</evidence>
<keyword evidence="3" id="KW-0677">Repeat</keyword>
<dbReference type="Proteomes" id="UP000694520">
    <property type="component" value="Chromosome 1"/>
</dbReference>
<accession>A0A8C0A2M0</accession>
<dbReference type="GeneTree" id="ENSGT00530000063528"/>
<keyword evidence="7" id="KW-1185">Reference proteome</keyword>
<dbReference type="GO" id="GO:0005856">
    <property type="term" value="C:cytoskeleton"/>
    <property type="evidence" value="ECO:0007669"/>
    <property type="project" value="UniProtKB-SubCell"/>
</dbReference>
<reference evidence="6" key="2">
    <citation type="submission" date="2025-08" db="UniProtKB">
        <authorList>
            <consortium name="Ensembl"/>
        </authorList>
    </citation>
    <scope>IDENTIFICATION</scope>
</reference>
<evidence type="ECO:0000256" key="1">
    <source>
        <dbReference type="ARBA" id="ARBA00004245"/>
    </source>
</evidence>
<evidence type="ECO:0000313" key="6">
    <source>
        <dbReference type="Ensembl" id="ENSBGRP00000002871.1"/>
    </source>
</evidence>
<dbReference type="PANTHER" id="PTHR12086">
    <property type="entry name" value="EF-HAND DOMAIN C-TERMINAL CONTAINING PROTEIN"/>
    <property type="match status" value="1"/>
</dbReference>
<evidence type="ECO:0000256" key="4">
    <source>
        <dbReference type="ARBA" id="ARBA00023212"/>
    </source>
</evidence>
<evidence type="ECO:0000256" key="3">
    <source>
        <dbReference type="ARBA" id="ARBA00022737"/>
    </source>
</evidence>
<dbReference type="Pfam" id="PF25325">
    <property type="entry name" value="EF-hand_EFHB_C"/>
    <property type="match status" value="1"/>
</dbReference>